<reference evidence="10 11" key="1">
    <citation type="submission" date="2018-12" db="EMBL/GenBank/DDBJ databases">
        <title>Hymenobacter gummosus sp. nov., isolated from a spring.</title>
        <authorList>
            <person name="Nie L."/>
        </authorList>
    </citation>
    <scope>NUCLEOTIDE SEQUENCE [LARGE SCALE GENOMIC DNA]</scope>
    <source>
        <strain evidence="10 11">KCTC 52166</strain>
    </source>
</reference>
<keyword evidence="4 7" id="KW-0812">Transmembrane</keyword>
<organism evidence="10 11">
    <name type="scientific">Hymenobacter gummosus</name>
    <dbReference type="NCBI Taxonomy" id="1776032"/>
    <lineage>
        <taxon>Bacteria</taxon>
        <taxon>Pseudomonadati</taxon>
        <taxon>Bacteroidota</taxon>
        <taxon>Cytophagia</taxon>
        <taxon>Cytophagales</taxon>
        <taxon>Hymenobacteraceae</taxon>
        <taxon>Hymenobacter</taxon>
    </lineage>
</organism>
<keyword evidence="3 7" id="KW-1134">Transmembrane beta strand</keyword>
<feature type="signal peptide" evidence="8">
    <location>
        <begin position="1"/>
        <end position="20"/>
    </location>
</feature>
<dbReference type="InterPro" id="IPR008969">
    <property type="entry name" value="CarboxyPept-like_regulatory"/>
</dbReference>
<evidence type="ECO:0000256" key="1">
    <source>
        <dbReference type="ARBA" id="ARBA00004571"/>
    </source>
</evidence>
<evidence type="ECO:0000256" key="6">
    <source>
        <dbReference type="ARBA" id="ARBA00023237"/>
    </source>
</evidence>
<dbReference type="Pfam" id="PF07715">
    <property type="entry name" value="Plug"/>
    <property type="match status" value="1"/>
</dbReference>
<feature type="domain" description="TonB-dependent receptor plug" evidence="9">
    <location>
        <begin position="116"/>
        <end position="237"/>
    </location>
</feature>
<dbReference type="InterPro" id="IPR012910">
    <property type="entry name" value="Plug_dom"/>
</dbReference>
<comment type="similarity">
    <text evidence="7">Belongs to the TonB-dependent receptor family.</text>
</comment>
<comment type="subcellular location">
    <subcellularLocation>
        <location evidence="1 7">Cell outer membrane</location>
        <topology evidence="1 7">Multi-pass membrane protein</topology>
    </subcellularLocation>
</comment>
<dbReference type="InterPro" id="IPR037066">
    <property type="entry name" value="Plug_dom_sf"/>
</dbReference>
<dbReference type="InterPro" id="IPR039426">
    <property type="entry name" value="TonB-dep_rcpt-like"/>
</dbReference>
<evidence type="ECO:0000256" key="3">
    <source>
        <dbReference type="ARBA" id="ARBA00022452"/>
    </source>
</evidence>
<dbReference type="RefSeq" id="WP_126693177.1">
    <property type="nucleotide sequence ID" value="NZ_RXOF01000005.1"/>
</dbReference>
<dbReference type="NCBIfam" id="TIGR04057">
    <property type="entry name" value="SusC_RagA_signa"/>
    <property type="match status" value="1"/>
</dbReference>
<keyword evidence="2 7" id="KW-0813">Transport</keyword>
<feature type="chain" id="PRO_5019571777" evidence="8">
    <location>
        <begin position="21"/>
        <end position="1069"/>
    </location>
</feature>
<dbReference type="PROSITE" id="PS52016">
    <property type="entry name" value="TONB_DEPENDENT_REC_3"/>
    <property type="match status" value="1"/>
</dbReference>
<dbReference type="Gene3D" id="2.40.170.20">
    <property type="entry name" value="TonB-dependent receptor, beta-barrel domain"/>
    <property type="match status" value="1"/>
</dbReference>
<dbReference type="OrthoDB" id="9768177at2"/>
<evidence type="ECO:0000256" key="4">
    <source>
        <dbReference type="ARBA" id="ARBA00022692"/>
    </source>
</evidence>
<proteinExistence type="inferred from homology"/>
<keyword evidence="10" id="KW-0675">Receptor</keyword>
<name>A0A431U3R4_9BACT</name>
<evidence type="ECO:0000256" key="5">
    <source>
        <dbReference type="ARBA" id="ARBA00023136"/>
    </source>
</evidence>
<dbReference type="GO" id="GO:0009279">
    <property type="term" value="C:cell outer membrane"/>
    <property type="evidence" value="ECO:0007669"/>
    <property type="project" value="UniProtKB-SubCell"/>
</dbReference>
<gene>
    <name evidence="10" type="ORF">EJV47_10850</name>
</gene>
<keyword evidence="5 7" id="KW-0472">Membrane</keyword>
<keyword evidence="8" id="KW-0732">Signal</keyword>
<comment type="caution">
    <text evidence="10">The sequence shown here is derived from an EMBL/GenBank/DDBJ whole genome shotgun (WGS) entry which is preliminary data.</text>
</comment>
<dbReference type="SUPFAM" id="SSF56935">
    <property type="entry name" value="Porins"/>
    <property type="match status" value="1"/>
</dbReference>
<evidence type="ECO:0000313" key="10">
    <source>
        <dbReference type="EMBL" id="RTQ50127.1"/>
    </source>
</evidence>
<dbReference type="Proteomes" id="UP000282184">
    <property type="component" value="Unassembled WGS sequence"/>
</dbReference>
<evidence type="ECO:0000256" key="8">
    <source>
        <dbReference type="SAM" id="SignalP"/>
    </source>
</evidence>
<dbReference type="Gene3D" id="2.60.40.1120">
    <property type="entry name" value="Carboxypeptidase-like, regulatory domain"/>
    <property type="match status" value="1"/>
</dbReference>
<keyword evidence="6 7" id="KW-0998">Cell outer membrane</keyword>
<protein>
    <submittedName>
        <fullName evidence="10">TonB-dependent receptor</fullName>
    </submittedName>
</protein>
<evidence type="ECO:0000313" key="11">
    <source>
        <dbReference type="Proteomes" id="UP000282184"/>
    </source>
</evidence>
<sequence>MNKLLLGLIPLAAIVHQANAQSRSVSGRVTDRATGEGIPGVTIVVPGTTVGVSTNADGTFALDLPAGAKTLRISSVGYMSVELPVGNETKFNIGLATDTKMTSEVVVTGYGGSQDVKDITGSFAKLDQTKLTSQPVQSADQALAGRVAGVQITNSSGTLGDAVTVRIRGINSINGSSQPLFVIDGVPMTEFGNLNIMTSGLRYNPLADINPNDIESMTVLKDASAAAIYGSRATNGVILITTKKGKSGQSKLTLNVSGGMMEPTKLPKLLNASEFRDITNEKLNNALPNAAPIAINGDANMDGVEDDTNWVDQIYQRGYIQDYQLALTSGNDKGSYYASVGYSDQKGTIVSNRLRRANGRINMELTPKTWAKAGVNMSFNHAYNQGVLGPNLTSNFFASPTFGALNAQPNIPVYNADGSYYLDDQRYLGQGSNVGLTTYIPYTGTAGRLYHPLATLKLNNNNNTQRRLLGNAYLTVTPLKGLSVTTKFGVDYINNYEYQYSDPSIAGLGFDFGGVNGLGGLVQKTRADNTLTTWQNYATYSHLFGDNHNIDATFGYEQNLETYEASFTSGAFLADPIFKDNYSGLFDPLQSGQGTSRDVTAWQSLFGRLNYAFSDKYYATFTARRDASSRFGEQERWGFFPGASVGWRISREAFMSDISVINDLKLKASYGLVGNSAGISSYAAATLIGQGQYGIYPGFAINKLNNPSLRWETGKKLDIGFDASILKDRIGINFDFFSNDVDNLLLGVPAPYSSGIPNDPGLPLVSKFRNVGRMYNRGVELTLNTTNLETPTGFKWTSSFNYSYLVNRVTELPAGDVQSSVVYRFASEGHPITEYNLLRWVGVNPANGNPQWLDANGNVREYNYGLPAGTWLHNGESTLNGQPVPEPSTQTDGQWTGKTGFPKWMGGFDNTFSYKGLQLEIFLQYSGGNYLYNSTRSQLLTFSATNNTTQILDRWRQPGDETNIPRLFINQNQHQRSSTLFMEKGDFLRVRQVRLAYLLPTAISQKFGSSRVNLFAMVQNAFVFTKYSGLDPEVNVAANEGTNSNIAYGIDQRSNPQVRTYTAGFNIDF</sequence>
<dbReference type="EMBL" id="RXOF01000005">
    <property type="protein sequence ID" value="RTQ50127.1"/>
    <property type="molecule type" value="Genomic_DNA"/>
</dbReference>
<dbReference type="InterPro" id="IPR036942">
    <property type="entry name" value="Beta-barrel_TonB_sf"/>
</dbReference>
<keyword evidence="11" id="KW-1185">Reference proteome</keyword>
<dbReference type="InterPro" id="IPR023996">
    <property type="entry name" value="TonB-dep_OMP_SusC/RagA"/>
</dbReference>
<dbReference type="AlphaFoldDB" id="A0A431U3R4"/>
<dbReference type="SUPFAM" id="SSF49464">
    <property type="entry name" value="Carboxypeptidase regulatory domain-like"/>
    <property type="match status" value="1"/>
</dbReference>
<evidence type="ECO:0000259" key="9">
    <source>
        <dbReference type="Pfam" id="PF07715"/>
    </source>
</evidence>
<dbReference type="NCBIfam" id="TIGR04056">
    <property type="entry name" value="OMP_RagA_SusC"/>
    <property type="match status" value="1"/>
</dbReference>
<dbReference type="Pfam" id="PF13715">
    <property type="entry name" value="CarbopepD_reg_2"/>
    <property type="match status" value="1"/>
</dbReference>
<dbReference type="Gene3D" id="2.170.130.10">
    <property type="entry name" value="TonB-dependent receptor, plug domain"/>
    <property type="match status" value="1"/>
</dbReference>
<accession>A0A431U3R4</accession>
<dbReference type="InterPro" id="IPR023997">
    <property type="entry name" value="TonB-dep_OMP_SusC/RagA_CS"/>
</dbReference>
<evidence type="ECO:0000256" key="7">
    <source>
        <dbReference type="PROSITE-ProRule" id="PRU01360"/>
    </source>
</evidence>
<evidence type="ECO:0000256" key="2">
    <source>
        <dbReference type="ARBA" id="ARBA00022448"/>
    </source>
</evidence>